<evidence type="ECO:0000256" key="2">
    <source>
        <dbReference type="ARBA" id="ARBA00008061"/>
    </source>
</evidence>
<keyword evidence="5" id="KW-0326">Glycosidase</keyword>
<gene>
    <name evidence="12" type="ORF">OMED0929_LOCUS6998</name>
</gene>
<evidence type="ECO:0000259" key="11">
    <source>
        <dbReference type="SMART" id="SM00810"/>
    </source>
</evidence>
<evidence type="ECO:0000256" key="8">
    <source>
        <dbReference type="SAM" id="MobiDB-lite"/>
    </source>
</evidence>
<dbReference type="CDD" id="cd11314">
    <property type="entry name" value="AmyAc_arch_bac_plant_AmyA"/>
    <property type="match status" value="1"/>
</dbReference>
<feature type="region of interest" description="Disordered" evidence="8">
    <location>
        <begin position="151"/>
        <end position="174"/>
    </location>
</feature>
<dbReference type="SMART" id="SM00810">
    <property type="entry name" value="Alpha-amyl_C2"/>
    <property type="match status" value="1"/>
</dbReference>
<comment type="catalytic activity">
    <reaction evidence="1">
        <text>Endohydrolysis of (1-&gt;4)-alpha-D-glucosidic linkages in polysaccharides containing three or more (1-&gt;4)-alpha-linked D-glucose units.</text>
        <dbReference type="EC" id="3.2.1.1"/>
    </reaction>
</comment>
<dbReference type="AlphaFoldDB" id="A0A7S0KQW3"/>
<feature type="coiled-coil region" evidence="7">
    <location>
        <begin position="338"/>
        <end position="376"/>
    </location>
</feature>
<dbReference type="SUPFAM" id="SSF51011">
    <property type="entry name" value="Glycosyl hydrolase domain"/>
    <property type="match status" value="1"/>
</dbReference>
<evidence type="ECO:0000256" key="5">
    <source>
        <dbReference type="ARBA" id="ARBA00023295"/>
    </source>
</evidence>
<protein>
    <recommendedName>
        <fullName evidence="3">alpha-amylase</fullName>
        <ecNumber evidence="3">3.2.1.1</ecNumber>
    </recommendedName>
    <alternativeName>
        <fullName evidence="6">1,4-alpha-D-glucan glucanohydrolase</fullName>
    </alternativeName>
</protein>
<feature type="region of interest" description="Disordered" evidence="8">
    <location>
        <begin position="90"/>
        <end position="124"/>
    </location>
</feature>
<feature type="compositionally biased region" description="Basic and acidic residues" evidence="8">
    <location>
        <begin position="90"/>
        <end position="105"/>
    </location>
</feature>
<keyword evidence="7" id="KW-0175">Coiled coil</keyword>
<dbReference type="GO" id="GO:0005975">
    <property type="term" value="P:carbohydrate metabolic process"/>
    <property type="evidence" value="ECO:0007669"/>
    <property type="project" value="InterPro"/>
</dbReference>
<keyword evidence="4" id="KW-0378">Hydrolase</keyword>
<dbReference type="Pfam" id="PF00128">
    <property type="entry name" value="Alpha-amylase"/>
    <property type="match status" value="1"/>
</dbReference>
<dbReference type="InterPro" id="IPR013780">
    <property type="entry name" value="Glyco_hydro_b"/>
</dbReference>
<evidence type="ECO:0000259" key="10">
    <source>
        <dbReference type="SMART" id="SM00642"/>
    </source>
</evidence>
<feature type="signal peptide" evidence="9">
    <location>
        <begin position="1"/>
        <end position="21"/>
    </location>
</feature>
<keyword evidence="9" id="KW-0732">Signal</keyword>
<dbReference type="InterPro" id="IPR012850">
    <property type="entry name" value="A-amylase_bs_C"/>
</dbReference>
<dbReference type="EMBL" id="HBEW01008296">
    <property type="protein sequence ID" value="CAD8588494.1"/>
    <property type="molecule type" value="Transcribed_RNA"/>
</dbReference>
<dbReference type="PANTHER" id="PTHR43447">
    <property type="entry name" value="ALPHA-AMYLASE"/>
    <property type="match status" value="1"/>
</dbReference>
<feature type="domain" description="Alpha-amylase C-terminal beta-sheet" evidence="11">
    <location>
        <begin position="939"/>
        <end position="997"/>
    </location>
</feature>
<comment type="similarity">
    <text evidence="2">Belongs to the glycosyl hydrolase 13 family.</text>
</comment>
<accession>A0A7S0KQW3</accession>
<dbReference type="GO" id="GO:0004556">
    <property type="term" value="F:alpha-amylase activity"/>
    <property type="evidence" value="ECO:0007669"/>
    <property type="project" value="UniProtKB-EC"/>
</dbReference>
<dbReference type="Gene3D" id="2.60.40.1180">
    <property type="entry name" value="Golgi alpha-mannosidase II"/>
    <property type="match status" value="1"/>
</dbReference>
<feature type="chain" id="PRO_5031353872" description="alpha-amylase" evidence="9">
    <location>
        <begin position="22"/>
        <end position="997"/>
    </location>
</feature>
<evidence type="ECO:0000256" key="7">
    <source>
        <dbReference type="SAM" id="Coils"/>
    </source>
</evidence>
<feature type="region of interest" description="Disordered" evidence="8">
    <location>
        <begin position="728"/>
        <end position="747"/>
    </location>
</feature>
<feature type="compositionally biased region" description="Low complexity" evidence="8">
    <location>
        <begin position="151"/>
        <end position="165"/>
    </location>
</feature>
<evidence type="ECO:0000256" key="3">
    <source>
        <dbReference type="ARBA" id="ARBA00012595"/>
    </source>
</evidence>
<dbReference type="SMART" id="SM00642">
    <property type="entry name" value="Aamy"/>
    <property type="match status" value="1"/>
</dbReference>
<evidence type="ECO:0000256" key="4">
    <source>
        <dbReference type="ARBA" id="ARBA00022801"/>
    </source>
</evidence>
<proteinExistence type="inferred from homology"/>
<evidence type="ECO:0000256" key="9">
    <source>
        <dbReference type="SAM" id="SignalP"/>
    </source>
</evidence>
<evidence type="ECO:0000256" key="1">
    <source>
        <dbReference type="ARBA" id="ARBA00000548"/>
    </source>
</evidence>
<evidence type="ECO:0000313" key="12">
    <source>
        <dbReference type="EMBL" id="CAD8588494.1"/>
    </source>
</evidence>
<dbReference type="GO" id="GO:0005509">
    <property type="term" value="F:calcium ion binding"/>
    <property type="evidence" value="ECO:0007669"/>
    <property type="project" value="InterPro"/>
</dbReference>
<dbReference type="EC" id="3.2.1.1" evidence="3"/>
<evidence type="ECO:0000256" key="6">
    <source>
        <dbReference type="ARBA" id="ARBA00030238"/>
    </source>
</evidence>
<dbReference type="Gene3D" id="3.20.20.80">
    <property type="entry name" value="Glycosidases"/>
    <property type="match status" value="1"/>
</dbReference>
<reference evidence="12" key="1">
    <citation type="submission" date="2021-01" db="EMBL/GenBank/DDBJ databases">
        <authorList>
            <person name="Corre E."/>
            <person name="Pelletier E."/>
            <person name="Niang G."/>
            <person name="Scheremetjew M."/>
            <person name="Finn R."/>
            <person name="Kale V."/>
            <person name="Holt S."/>
            <person name="Cochrane G."/>
            <person name="Meng A."/>
            <person name="Brown T."/>
            <person name="Cohen L."/>
        </authorList>
    </citation>
    <scope>NUCLEOTIDE SEQUENCE</scope>
    <source>
        <strain evidence="12">Clade-D-RCC2572</strain>
    </source>
</reference>
<dbReference type="InterPro" id="IPR017853">
    <property type="entry name" value="GH"/>
</dbReference>
<dbReference type="SUPFAM" id="SSF51445">
    <property type="entry name" value="(Trans)glycosidases"/>
    <property type="match status" value="1"/>
</dbReference>
<sequence>MGSAAAGAALGLTAAFAIVAADNVRRGGSATDIVHDAVDNVSALVEKMQIPNIGRLARMARGAVFGARDAEPVYENGEYYDERDERYGRAYENDGGYYDDRRNPRNGDGGSPVPQNFGHGRSESYYGYDAQYHTPRTRQMVAGAVAPVAPVGAPHGSRGSKNLGGMRRGGGGSKAARALAGMDLQQRQQQLVNSPEIEVEQAVAVGASSRPMATLVERVRQGWDAGMDAVGDIIPDGIPLIGNGSDFTARAQRERDLNAKLAEARYYAELEQQKRFKAETAFKQSHQKWLDAQAATREVRAQAAATATKLGELEEKLFSDETFSNHPVMNKVTELESLVLENETSKKLESNIAELEVNTFTRVRELEEQVAQLESQLASKPDITPEVLARLEALESALQSGSQYDADASMKRATGLQQDIADVGDALEQLRGGMEDELSRVEAQLNGLRPLMDHGAGRIDLLFAKLTAVENSLTAVSAGASSQIDKLSTQIDRLEALFLETNNVVLEPIPTPEIEEVVPEPQVEEEEVAQFSGAFDVIEDQVLIEEDEQESAADAAQEFFNLFQESQAAAPIFTPQPEPVIENIPAPVEEKQILESGVLPRIATGREVMLQGFHWESHNLDWYKIVQDRVGTINKAGFTQVWLPPPADSLAPQGYLPRNLYSLNSAYGSEAALKNLISTCKEYDVLPVLDAVLNHRCATHKGAGDKWNRWEGTGMDWGEWAIDNRNPDFGGQGGSPTGDEFSGAPNIDHTNARVREDLAKWFKWLRNDIGFGGVRFDFSKGYGGQFAGEYIKAMSPEFAVGEYWDTLAYGAGLEYNQDAHRQRIVDWIDAAGGNCTAFDFTTKGILQEACGRSEFWRLIDSKGRAPGVIGLWPARAVTFIDNHDTGSTQGHWPFPHDKVMMGYAYILTHPGTPCVMWDHFFDWGDHMTKNIETLLAARQRSGVHSRSKLQIIAANDGLYAGVIDNKMAVKLGRDHWQPAGDDWSRVCGDHDWTVWTK</sequence>
<name>A0A7S0KQW3_9CHLO</name>
<dbReference type="InterPro" id="IPR006047">
    <property type="entry name" value="GH13_cat_dom"/>
</dbReference>
<organism evidence="12">
    <name type="scientific">Ostreococcus mediterraneus</name>
    <dbReference type="NCBI Taxonomy" id="1486918"/>
    <lineage>
        <taxon>Eukaryota</taxon>
        <taxon>Viridiplantae</taxon>
        <taxon>Chlorophyta</taxon>
        <taxon>Mamiellophyceae</taxon>
        <taxon>Mamiellales</taxon>
        <taxon>Bathycoccaceae</taxon>
        <taxon>Ostreococcus</taxon>
    </lineage>
</organism>
<dbReference type="Pfam" id="PF07821">
    <property type="entry name" value="Alpha-amyl_C2"/>
    <property type="match status" value="1"/>
</dbReference>
<feature type="domain" description="Glycosyl hydrolase family 13 catalytic" evidence="10">
    <location>
        <begin position="607"/>
        <end position="946"/>
    </location>
</feature>